<evidence type="ECO:0000256" key="3">
    <source>
        <dbReference type="ARBA" id="ARBA00022475"/>
    </source>
</evidence>
<keyword evidence="10" id="KW-1185">Reference proteome</keyword>
<feature type="transmembrane region" description="Helical" evidence="7">
    <location>
        <begin position="12"/>
        <end position="30"/>
    </location>
</feature>
<dbReference type="EMBL" id="JACJVR010000130">
    <property type="protein sequence ID" value="MBB6695600.1"/>
    <property type="molecule type" value="Genomic_DNA"/>
</dbReference>
<dbReference type="Proteomes" id="UP000553776">
    <property type="component" value="Unassembled WGS sequence"/>
</dbReference>
<comment type="caution">
    <text evidence="9">The sequence shown here is derived from an EMBL/GenBank/DDBJ whole genome shotgun (WGS) entry which is preliminary data.</text>
</comment>
<comment type="similarity">
    <text evidence="2">Belongs to the DedA family.</text>
</comment>
<organism evidence="9 10">
    <name type="scientific">Cohnella xylanilytica</name>
    <dbReference type="NCBI Taxonomy" id="557555"/>
    <lineage>
        <taxon>Bacteria</taxon>
        <taxon>Bacillati</taxon>
        <taxon>Bacillota</taxon>
        <taxon>Bacilli</taxon>
        <taxon>Bacillales</taxon>
        <taxon>Paenibacillaceae</taxon>
        <taxon>Cohnella</taxon>
    </lineage>
</organism>
<evidence type="ECO:0000313" key="9">
    <source>
        <dbReference type="EMBL" id="MBB6695600.1"/>
    </source>
</evidence>
<dbReference type="RefSeq" id="WP_185139545.1">
    <property type="nucleotide sequence ID" value="NZ_JACJVR010000130.1"/>
</dbReference>
<keyword evidence="3" id="KW-1003">Cell membrane</keyword>
<feature type="transmembrane region" description="Helical" evidence="7">
    <location>
        <begin position="175"/>
        <end position="196"/>
    </location>
</feature>
<keyword evidence="4 7" id="KW-0812">Transmembrane</keyword>
<protein>
    <submittedName>
        <fullName evidence="9">DedA family protein</fullName>
    </submittedName>
</protein>
<evidence type="ECO:0000256" key="1">
    <source>
        <dbReference type="ARBA" id="ARBA00004651"/>
    </source>
</evidence>
<evidence type="ECO:0000259" key="8">
    <source>
        <dbReference type="Pfam" id="PF09335"/>
    </source>
</evidence>
<evidence type="ECO:0000256" key="6">
    <source>
        <dbReference type="ARBA" id="ARBA00023136"/>
    </source>
</evidence>
<proteinExistence type="inferred from homology"/>
<evidence type="ECO:0000313" key="10">
    <source>
        <dbReference type="Proteomes" id="UP000553776"/>
    </source>
</evidence>
<dbReference type="PANTHER" id="PTHR42709:SF6">
    <property type="entry name" value="UNDECAPRENYL PHOSPHATE TRANSPORTER A"/>
    <property type="match status" value="1"/>
</dbReference>
<evidence type="ECO:0000256" key="7">
    <source>
        <dbReference type="SAM" id="Phobius"/>
    </source>
</evidence>
<keyword evidence="6 7" id="KW-0472">Membrane</keyword>
<keyword evidence="5 7" id="KW-1133">Transmembrane helix</keyword>
<feature type="domain" description="VTT" evidence="8">
    <location>
        <begin position="30"/>
        <end position="160"/>
    </location>
</feature>
<evidence type="ECO:0000256" key="2">
    <source>
        <dbReference type="ARBA" id="ARBA00010792"/>
    </source>
</evidence>
<dbReference type="AlphaFoldDB" id="A0A841UCG2"/>
<evidence type="ECO:0000256" key="4">
    <source>
        <dbReference type="ARBA" id="ARBA00022692"/>
    </source>
</evidence>
<name>A0A841UCG2_9BACL</name>
<accession>A0A841UCG2</accession>
<dbReference type="GO" id="GO:0005886">
    <property type="term" value="C:plasma membrane"/>
    <property type="evidence" value="ECO:0007669"/>
    <property type="project" value="UniProtKB-SubCell"/>
</dbReference>
<comment type="subcellular location">
    <subcellularLocation>
        <location evidence="1">Cell membrane</location>
        <topology evidence="1">Multi-pass membrane protein</topology>
    </subcellularLocation>
</comment>
<feature type="transmembrane region" description="Helical" evidence="7">
    <location>
        <begin position="50"/>
        <end position="71"/>
    </location>
</feature>
<feature type="transmembrane region" description="Helical" evidence="7">
    <location>
        <begin position="140"/>
        <end position="163"/>
    </location>
</feature>
<reference evidence="9 10" key="1">
    <citation type="submission" date="2020-08" db="EMBL/GenBank/DDBJ databases">
        <title>Cohnella phylogeny.</title>
        <authorList>
            <person name="Dunlap C."/>
        </authorList>
    </citation>
    <scope>NUCLEOTIDE SEQUENCE [LARGE SCALE GENOMIC DNA]</scope>
    <source>
        <strain evidence="9 10">DSM 25239</strain>
    </source>
</reference>
<sequence length="211" mass="23233">MENWITEIMDGYGYAGIFLLIALENLFPPIPSEVILTFGGFMTTASEMTVLGVIAVSTAGSVAGAICLYGIGRLLSASRLEAIVTRYGKILRLKPEDIRKAERWFEKHGYWAVFFGRLVPLIRSLISIPAGSTSMRFLPFLLLTTLGSLIWNSVLVYIGAAVGASWETIVGYMDIYSNVVYVLLALAIAAFGYWFVRNRMLKKKGNNSLGS</sequence>
<dbReference type="InterPro" id="IPR051311">
    <property type="entry name" value="DedA_domain"/>
</dbReference>
<dbReference type="InterPro" id="IPR032816">
    <property type="entry name" value="VTT_dom"/>
</dbReference>
<gene>
    <name evidence="9" type="ORF">H7B90_29835</name>
</gene>
<evidence type="ECO:0000256" key="5">
    <source>
        <dbReference type="ARBA" id="ARBA00022989"/>
    </source>
</evidence>
<dbReference type="PANTHER" id="PTHR42709">
    <property type="entry name" value="ALKALINE PHOSPHATASE LIKE PROTEIN"/>
    <property type="match status" value="1"/>
</dbReference>
<dbReference type="Pfam" id="PF09335">
    <property type="entry name" value="VTT_dom"/>
    <property type="match status" value="1"/>
</dbReference>